<accession>A0A916XEC1</accession>
<sequence>MVSSKFLNFLAFSILAILSFGANADPSSRELTIRKIEELTFSRIGTFDPKSPQIEVFLKAAKTKNPEVDNETWESIRTDLTASLSQVVKANGGPMKGVFSGAMDNFSDEELEQLRKLLDDPIYKKLQTAMSNPAVQQRVINMTQGFAAIVWPVANKVLTKHGLKGVY</sequence>
<evidence type="ECO:0000313" key="3">
    <source>
        <dbReference type="Proteomes" id="UP000637423"/>
    </source>
</evidence>
<feature type="signal peptide" evidence="1">
    <location>
        <begin position="1"/>
        <end position="24"/>
    </location>
</feature>
<dbReference type="Proteomes" id="UP000637423">
    <property type="component" value="Unassembled WGS sequence"/>
</dbReference>
<name>A0A916XEC1_9BURK</name>
<evidence type="ECO:0008006" key="4">
    <source>
        <dbReference type="Google" id="ProtNLM"/>
    </source>
</evidence>
<reference evidence="2" key="1">
    <citation type="journal article" date="2014" name="Int. J. Syst. Evol. Microbiol.">
        <title>Complete genome sequence of Corynebacterium casei LMG S-19264T (=DSM 44701T), isolated from a smear-ripened cheese.</title>
        <authorList>
            <consortium name="US DOE Joint Genome Institute (JGI-PGF)"/>
            <person name="Walter F."/>
            <person name="Albersmeier A."/>
            <person name="Kalinowski J."/>
            <person name="Ruckert C."/>
        </authorList>
    </citation>
    <scope>NUCLEOTIDE SEQUENCE</scope>
    <source>
        <strain evidence="2">CGMCC 1.10998</strain>
    </source>
</reference>
<feature type="chain" id="PRO_5037433599" description="DUF2059 domain-containing protein" evidence="1">
    <location>
        <begin position="25"/>
        <end position="167"/>
    </location>
</feature>
<dbReference type="AlphaFoldDB" id="A0A916XEC1"/>
<organism evidence="2 3">
    <name type="scientific">Undibacterium terreum</name>
    <dbReference type="NCBI Taxonomy" id="1224302"/>
    <lineage>
        <taxon>Bacteria</taxon>
        <taxon>Pseudomonadati</taxon>
        <taxon>Pseudomonadota</taxon>
        <taxon>Betaproteobacteria</taxon>
        <taxon>Burkholderiales</taxon>
        <taxon>Oxalobacteraceae</taxon>
        <taxon>Undibacterium</taxon>
    </lineage>
</organism>
<keyword evidence="3" id="KW-1185">Reference proteome</keyword>
<comment type="caution">
    <text evidence="2">The sequence shown here is derived from an EMBL/GenBank/DDBJ whole genome shotgun (WGS) entry which is preliminary data.</text>
</comment>
<evidence type="ECO:0000256" key="1">
    <source>
        <dbReference type="SAM" id="SignalP"/>
    </source>
</evidence>
<evidence type="ECO:0000313" key="2">
    <source>
        <dbReference type="EMBL" id="GGC65603.1"/>
    </source>
</evidence>
<dbReference type="RefSeq" id="WP_188564911.1">
    <property type="nucleotide sequence ID" value="NZ_BMED01000001.1"/>
</dbReference>
<keyword evidence="1" id="KW-0732">Signal</keyword>
<dbReference type="EMBL" id="BMED01000001">
    <property type="protein sequence ID" value="GGC65603.1"/>
    <property type="molecule type" value="Genomic_DNA"/>
</dbReference>
<protein>
    <recommendedName>
        <fullName evidence="4">DUF2059 domain-containing protein</fullName>
    </recommendedName>
</protein>
<reference evidence="2" key="2">
    <citation type="submission" date="2020-09" db="EMBL/GenBank/DDBJ databases">
        <authorList>
            <person name="Sun Q."/>
            <person name="Zhou Y."/>
        </authorList>
    </citation>
    <scope>NUCLEOTIDE SEQUENCE</scope>
    <source>
        <strain evidence="2">CGMCC 1.10998</strain>
    </source>
</reference>
<proteinExistence type="predicted"/>
<gene>
    <name evidence="2" type="ORF">GCM10011396_10770</name>
</gene>